<name>I0V8W0_9PSEU</name>
<dbReference type="EMBL" id="JH636049">
    <property type="protein sequence ID" value="EID56563.1"/>
    <property type="molecule type" value="Genomic_DNA"/>
</dbReference>
<dbReference type="Pfam" id="PF09438">
    <property type="entry name" value="DUF2017"/>
    <property type="match status" value="1"/>
</dbReference>
<evidence type="ECO:0000313" key="2">
    <source>
        <dbReference type="Proteomes" id="UP000004691"/>
    </source>
</evidence>
<accession>I0V8W0</accession>
<dbReference type="AlphaFoldDB" id="I0V8W0"/>
<protein>
    <recommendedName>
        <fullName evidence="3">DUF2017 domain-containing protein</fullName>
    </recommendedName>
</protein>
<dbReference type="STRING" id="882086.SacxiDRAFT_4383"/>
<dbReference type="RefSeq" id="WP_006240796.1">
    <property type="nucleotide sequence ID" value="NZ_JH636049.1"/>
</dbReference>
<dbReference type="InterPro" id="IPR018561">
    <property type="entry name" value="AosR"/>
</dbReference>
<keyword evidence="2" id="KW-1185">Reference proteome</keyword>
<reference evidence="1 2" key="1">
    <citation type="submission" date="2012-01" db="EMBL/GenBank/DDBJ databases">
        <title>Improved High-Quality Draft sequence of Saccharomonospora xinjiangensis XJ-54.</title>
        <authorList>
            <consortium name="US DOE Joint Genome Institute"/>
            <person name="Lucas S."/>
            <person name="Han J."/>
            <person name="Lapidus A."/>
            <person name="Cheng J.-F."/>
            <person name="Goodwin L."/>
            <person name="Pitluck S."/>
            <person name="Peters L."/>
            <person name="Mikhailova N."/>
            <person name="Teshima H."/>
            <person name="Detter J.C."/>
            <person name="Han C."/>
            <person name="Tapia R."/>
            <person name="Land M."/>
            <person name="Hauser L."/>
            <person name="Kyrpides N."/>
            <person name="Ivanova N."/>
            <person name="Pagani I."/>
            <person name="Brambilla E.-M."/>
            <person name="Klenk H.-P."/>
            <person name="Woyke T."/>
        </authorList>
    </citation>
    <scope>NUCLEOTIDE SEQUENCE [LARGE SCALE GENOMIC DNA]</scope>
    <source>
        <strain evidence="1 2">XJ-54</strain>
    </source>
</reference>
<dbReference type="OrthoDB" id="3700147at2"/>
<dbReference type="HOGENOM" id="CLU_1642489_0_0_11"/>
<evidence type="ECO:0000313" key="1">
    <source>
        <dbReference type="EMBL" id="EID56563.1"/>
    </source>
</evidence>
<dbReference type="Proteomes" id="UP000004691">
    <property type="component" value="Unassembled WGS sequence"/>
</dbReference>
<sequence length="161" mass="18349">MSRDEAWQDVTPDYFDAVPSAGGVAVRMGANVAATLHHHADRLVRALEEPGDPDEMLARLFGDAYPDRAASQDFRRRQARWLRDSSAPRRVRDQLAVAPNHVLSPPEVDDWLVTFALARFVDAPPRRRRRLSRPVLAEMWFNHVQESLVLAAHPELLWENP</sequence>
<organism evidence="1 2">
    <name type="scientific">Saccharomonospora xinjiangensis XJ-54</name>
    <dbReference type="NCBI Taxonomy" id="882086"/>
    <lineage>
        <taxon>Bacteria</taxon>
        <taxon>Bacillati</taxon>
        <taxon>Actinomycetota</taxon>
        <taxon>Actinomycetes</taxon>
        <taxon>Pseudonocardiales</taxon>
        <taxon>Pseudonocardiaceae</taxon>
        <taxon>Saccharomonospora</taxon>
    </lineage>
</organism>
<gene>
    <name evidence="1" type="ORF">SacxiDRAFT_4383</name>
</gene>
<proteinExistence type="predicted"/>
<evidence type="ECO:0008006" key="3">
    <source>
        <dbReference type="Google" id="ProtNLM"/>
    </source>
</evidence>